<name>X1JM76_9ZZZZ</name>
<reference evidence="1" key="1">
    <citation type="journal article" date="2014" name="Front. Microbiol.">
        <title>High frequency of phylogenetically diverse reductive dehalogenase-homologous genes in deep subseafloor sedimentary metagenomes.</title>
        <authorList>
            <person name="Kawai M."/>
            <person name="Futagami T."/>
            <person name="Toyoda A."/>
            <person name="Takaki Y."/>
            <person name="Nishi S."/>
            <person name="Hori S."/>
            <person name="Arai W."/>
            <person name="Tsubouchi T."/>
            <person name="Morono Y."/>
            <person name="Uchiyama I."/>
            <person name="Ito T."/>
            <person name="Fujiyama A."/>
            <person name="Inagaki F."/>
            <person name="Takami H."/>
        </authorList>
    </citation>
    <scope>NUCLEOTIDE SEQUENCE</scope>
    <source>
        <strain evidence="1">Expedition CK06-06</strain>
    </source>
</reference>
<dbReference type="AlphaFoldDB" id="X1JM76"/>
<comment type="caution">
    <text evidence="1">The sequence shown here is derived from an EMBL/GenBank/DDBJ whole genome shotgun (WGS) entry which is preliminary data.</text>
</comment>
<organism evidence="1">
    <name type="scientific">marine sediment metagenome</name>
    <dbReference type="NCBI Taxonomy" id="412755"/>
    <lineage>
        <taxon>unclassified sequences</taxon>
        <taxon>metagenomes</taxon>
        <taxon>ecological metagenomes</taxon>
    </lineage>
</organism>
<proteinExistence type="predicted"/>
<accession>X1JM76</accession>
<sequence length="60" mass="7050">MVENINSILRMYLNATKNHVTQGMLNLFMHYHKHRRYVAGKRKEKTPMEILTGKPPGQKV</sequence>
<dbReference type="EMBL" id="BARU01029779">
    <property type="protein sequence ID" value="GAH70878.1"/>
    <property type="molecule type" value="Genomic_DNA"/>
</dbReference>
<evidence type="ECO:0000313" key="1">
    <source>
        <dbReference type="EMBL" id="GAH70878.1"/>
    </source>
</evidence>
<gene>
    <name evidence="1" type="ORF">S03H2_47327</name>
</gene>
<protein>
    <submittedName>
        <fullName evidence="1">Uncharacterized protein</fullName>
    </submittedName>
</protein>